<dbReference type="AlphaFoldDB" id="W7Y598"/>
<evidence type="ECO:0000256" key="3">
    <source>
        <dbReference type="ARBA" id="ARBA00018569"/>
    </source>
</evidence>
<dbReference type="STRING" id="869213.GCA_000517085_00269"/>
<evidence type="ECO:0000313" key="7">
    <source>
        <dbReference type="EMBL" id="GAF03257.1"/>
    </source>
</evidence>
<feature type="domain" description="NAD-dependent epimerase/dehydratase" evidence="6">
    <location>
        <begin position="3"/>
        <end position="228"/>
    </location>
</feature>
<evidence type="ECO:0000259" key="6">
    <source>
        <dbReference type="Pfam" id="PF01370"/>
    </source>
</evidence>
<dbReference type="InterPro" id="IPR001509">
    <property type="entry name" value="Epimerase_deHydtase"/>
</dbReference>
<evidence type="ECO:0000256" key="5">
    <source>
        <dbReference type="ARBA" id="ARBA00033067"/>
    </source>
</evidence>
<reference evidence="7 8" key="1">
    <citation type="journal article" date="2014" name="Genome Announc.">
        <title>Draft Genome Sequence of Cytophaga fermentans JCM 21142T, a Facultative Anaerobe Isolated from Marine Mud.</title>
        <authorList>
            <person name="Starns D."/>
            <person name="Oshima K."/>
            <person name="Suda W."/>
            <person name="Iino T."/>
            <person name="Yuki M."/>
            <person name="Inoue J."/>
            <person name="Kitamura K."/>
            <person name="Iida T."/>
            <person name="Darby A."/>
            <person name="Hattori M."/>
            <person name="Ohkuma M."/>
        </authorList>
    </citation>
    <scope>NUCLEOTIDE SEQUENCE [LARGE SCALE GENOMIC DNA]</scope>
    <source>
        <strain evidence="7 8">JCM 21142</strain>
    </source>
</reference>
<dbReference type="PANTHER" id="PTHR43725">
    <property type="entry name" value="UDP-GLUCOSE 4-EPIMERASE"/>
    <property type="match status" value="1"/>
</dbReference>
<dbReference type="Gene3D" id="3.40.50.720">
    <property type="entry name" value="NAD(P)-binding Rossmann-like Domain"/>
    <property type="match status" value="1"/>
</dbReference>
<dbReference type="EMBL" id="BAMD01000020">
    <property type="protein sequence ID" value="GAF03257.1"/>
    <property type="molecule type" value="Genomic_DNA"/>
</dbReference>
<dbReference type="RefSeq" id="WP_027470336.1">
    <property type="nucleotide sequence ID" value="NZ_BAMD01000020.1"/>
</dbReference>
<dbReference type="OrthoDB" id="9801785at2"/>
<organism evidence="7 8">
    <name type="scientific">Saccharicrinis fermentans DSM 9555 = JCM 21142</name>
    <dbReference type="NCBI Taxonomy" id="869213"/>
    <lineage>
        <taxon>Bacteria</taxon>
        <taxon>Pseudomonadati</taxon>
        <taxon>Bacteroidota</taxon>
        <taxon>Bacteroidia</taxon>
        <taxon>Marinilabiliales</taxon>
        <taxon>Marinilabiliaceae</taxon>
        <taxon>Saccharicrinis</taxon>
    </lineage>
</organism>
<proteinExistence type="inferred from homology"/>
<dbReference type="InterPro" id="IPR036291">
    <property type="entry name" value="NAD(P)-bd_dom_sf"/>
</dbReference>
<evidence type="ECO:0000313" key="8">
    <source>
        <dbReference type="Proteomes" id="UP000019402"/>
    </source>
</evidence>
<dbReference type="eggNOG" id="COG0451">
    <property type="taxonomic scope" value="Bacteria"/>
</dbReference>
<dbReference type="Pfam" id="PF01370">
    <property type="entry name" value="Epimerase"/>
    <property type="match status" value="1"/>
</dbReference>
<gene>
    <name evidence="7" type="ORF">JCM21142_41924</name>
</gene>
<dbReference type="CDD" id="cd08946">
    <property type="entry name" value="SDR_e"/>
    <property type="match status" value="1"/>
</dbReference>
<evidence type="ECO:0000256" key="2">
    <source>
        <dbReference type="ARBA" id="ARBA00007637"/>
    </source>
</evidence>
<dbReference type="PANTHER" id="PTHR43725:SF53">
    <property type="entry name" value="UDP-ARABINOSE 4-EPIMERASE 1"/>
    <property type="match status" value="1"/>
</dbReference>
<name>W7Y598_9BACT</name>
<comment type="pathway">
    <text evidence="1">Carbohydrate metabolism; galactose metabolism.</text>
</comment>
<comment type="caution">
    <text evidence="7">The sequence shown here is derived from an EMBL/GenBank/DDBJ whole genome shotgun (WGS) entry which is preliminary data.</text>
</comment>
<sequence>MKVLIIGSKGFIGHHLVQYFKEVGHSVWKADVVVDYADVDRYFLIDVSNSDYNTVFHYEKYDLCINCSGAASVPDSLKNPMRDYYLNTVNVFKILTAINQFQPECKFINLSSAAIYGNPESLPIHESAATKPLSPYGFHKFQAEQICQEFHSFFQLNTCSLRIFSVYGDGLKKQLFWDLYNKAVSGNPIELFGTGEESRDFIHVRDLARAIEMVANTSAFNADVINIGNGVEEKIKDVVAMFFDCFDHEIDYSFSGQVRKGDPINWKADIHQLKSYGYKATIDMKEGLQAYHAWVTAFKKNVTE</sequence>
<keyword evidence="8" id="KW-1185">Reference proteome</keyword>
<dbReference type="SUPFAM" id="SSF51735">
    <property type="entry name" value="NAD(P)-binding Rossmann-fold domains"/>
    <property type="match status" value="1"/>
</dbReference>
<evidence type="ECO:0000256" key="1">
    <source>
        <dbReference type="ARBA" id="ARBA00004947"/>
    </source>
</evidence>
<dbReference type="Proteomes" id="UP000019402">
    <property type="component" value="Unassembled WGS sequence"/>
</dbReference>
<protein>
    <recommendedName>
        <fullName evidence="3">UDP-glucose 4-epimerase</fullName>
    </recommendedName>
    <alternativeName>
        <fullName evidence="5">Galactowaldenase</fullName>
    </alternativeName>
    <alternativeName>
        <fullName evidence="4">UDP-galactose 4-epimerase</fullName>
    </alternativeName>
</protein>
<evidence type="ECO:0000256" key="4">
    <source>
        <dbReference type="ARBA" id="ARBA00031367"/>
    </source>
</evidence>
<accession>W7Y598</accession>
<comment type="similarity">
    <text evidence="2">Belongs to the NAD(P)-dependent epimerase/dehydratase family.</text>
</comment>